<dbReference type="InterPro" id="IPR025110">
    <property type="entry name" value="AMP-bd_C"/>
</dbReference>
<evidence type="ECO:0000313" key="17">
    <source>
        <dbReference type="EMBL" id="MBB3937244.1"/>
    </source>
</evidence>
<dbReference type="GO" id="GO:0004467">
    <property type="term" value="F:long-chain fatty acid-CoA ligase activity"/>
    <property type="evidence" value="ECO:0007669"/>
    <property type="project" value="UniProtKB-EC"/>
</dbReference>
<dbReference type="Pfam" id="PF13193">
    <property type="entry name" value="AMP-binding_C"/>
    <property type="match status" value="1"/>
</dbReference>
<evidence type="ECO:0000256" key="14">
    <source>
        <dbReference type="ARBA" id="ARBA00042773"/>
    </source>
</evidence>
<evidence type="ECO:0000256" key="10">
    <source>
        <dbReference type="ARBA" id="ARBA00023098"/>
    </source>
</evidence>
<evidence type="ECO:0000256" key="2">
    <source>
        <dbReference type="ARBA" id="ARBA00004170"/>
    </source>
</evidence>
<dbReference type="InterPro" id="IPR020845">
    <property type="entry name" value="AMP-binding_CS"/>
</dbReference>
<feature type="domain" description="AMP-binding enzyme C-terminal" evidence="16">
    <location>
        <begin position="471"/>
        <end position="545"/>
    </location>
</feature>
<evidence type="ECO:0000256" key="7">
    <source>
        <dbReference type="ARBA" id="ARBA00022832"/>
    </source>
</evidence>
<dbReference type="InterPro" id="IPR045851">
    <property type="entry name" value="AMP-bd_C_sf"/>
</dbReference>
<evidence type="ECO:0000256" key="1">
    <source>
        <dbReference type="ARBA" id="ARBA00001946"/>
    </source>
</evidence>
<evidence type="ECO:0000256" key="13">
    <source>
        <dbReference type="ARBA" id="ARBA00039545"/>
    </source>
</evidence>
<keyword evidence="7" id="KW-0276">Fatty acid metabolism</keyword>
<dbReference type="PROSITE" id="PS00455">
    <property type="entry name" value="AMP_BINDING"/>
    <property type="match status" value="1"/>
</dbReference>
<keyword evidence="5 17" id="KW-0436">Ligase</keyword>
<keyword evidence="10" id="KW-0443">Lipid metabolism</keyword>
<evidence type="ECO:0000256" key="4">
    <source>
        <dbReference type="ARBA" id="ARBA00006432"/>
    </source>
</evidence>
<dbReference type="Proteomes" id="UP000531216">
    <property type="component" value="Unassembled WGS sequence"/>
</dbReference>
<dbReference type="Gene3D" id="3.30.300.30">
    <property type="match status" value="1"/>
</dbReference>
<keyword evidence="8" id="KW-0067">ATP-binding</keyword>
<comment type="similarity">
    <text evidence="4">Belongs to the ATP-dependent AMP-binding enzyme family.</text>
</comment>
<feature type="domain" description="AMP-dependent synthetase/ligase" evidence="15">
    <location>
        <begin position="30"/>
        <end position="420"/>
    </location>
</feature>
<evidence type="ECO:0000256" key="6">
    <source>
        <dbReference type="ARBA" id="ARBA00022741"/>
    </source>
</evidence>
<protein>
    <recommendedName>
        <fullName evidence="13">Long-chain-fatty-acid--CoA ligase</fullName>
        <ecNumber evidence="12">6.2.1.3</ecNumber>
    </recommendedName>
    <alternativeName>
        <fullName evidence="14">Long-chain acyl-CoA synthetase</fullName>
    </alternativeName>
</protein>
<sequence>MPRPWLAHYPAGIPHETGPLPFESIAGLLEDAFRTHAGKPAFRFMGAVMTYAELDRASARFAGYLQSIGLQPGDRVALMMPNVFQYPVALAGVLRAGMVVVNTNPLYTPRELAHQLTDSGARAIVILENMAATLAACRGQVPVEHVVVTGVGDMLPGLKGPIVNLVLRHVKKAVPAYSLPGSVRWKAALKTGSGFRAAPRGAEDPAVLQYTGGTTGVAKGAVLTNRNIVANVVQSRLWHQPVLDAIPAGEQPTTVCALPLYHIFGFTVNMMLSLHTGGCNLLIPNPRDLPALLKELKAHRFHLFPAVNTLFGAIARHPDVASVDWTHLRLSVGGGMAVQKATADLWKSVTGCAICEGYGLSETSPVACANPVMTRDYSGMIGLPVPGTEVAILDDDGTELPIGERGEVAIRGPQVMQGYWQRPDETARVFTTERFFRSGDIGIMDERGWVKIVDRKKDMINVSGFNVYPNEVEDVVTRMPGVAEAAAIGVPDETSGEAVKLFVVKTASDVDEAAVKAWCRENLTGYKRPRDVEFRDELPKTNVGKVLRRMLRD</sequence>
<comment type="subcellular location">
    <subcellularLocation>
        <location evidence="2">Membrane</location>
        <topology evidence="2">Peripheral membrane protein</topology>
    </subcellularLocation>
</comment>
<dbReference type="InterPro" id="IPR050237">
    <property type="entry name" value="ATP-dep_AMP-bd_enzyme"/>
</dbReference>
<evidence type="ECO:0000313" key="18">
    <source>
        <dbReference type="Proteomes" id="UP000531216"/>
    </source>
</evidence>
<dbReference type="AlphaFoldDB" id="A0A7W6FVG3"/>
<dbReference type="PANTHER" id="PTHR43767:SF8">
    <property type="entry name" value="LONG-CHAIN-FATTY-ACID--COA LIGASE"/>
    <property type="match status" value="1"/>
</dbReference>
<dbReference type="FunFam" id="3.40.50.12780:FF:000003">
    <property type="entry name" value="Long-chain-fatty-acid--CoA ligase FadD"/>
    <property type="match status" value="1"/>
</dbReference>
<dbReference type="FunFam" id="3.30.300.30:FF:000006">
    <property type="entry name" value="Long-chain-fatty-acid--CoA ligase FadD"/>
    <property type="match status" value="1"/>
</dbReference>
<dbReference type="PANTHER" id="PTHR43767">
    <property type="entry name" value="LONG-CHAIN-FATTY-ACID--COA LIGASE"/>
    <property type="match status" value="1"/>
</dbReference>
<comment type="caution">
    <text evidence="17">The sequence shown here is derived from an EMBL/GenBank/DDBJ whole genome shotgun (WGS) entry which is preliminary data.</text>
</comment>
<name>A0A7W6FVG3_9HYPH</name>
<comment type="cofactor">
    <cofactor evidence="1">
        <name>Mg(2+)</name>
        <dbReference type="ChEBI" id="CHEBI:18420"/>
    </cofactor>
</comment>
<dbReference type="Pfam" id="PF00501">
    <property type="entry name" value="AMP-binding"/>
    <property type="match status" value="1"/>
</dbReference>
<dbReference type="InterPro" id="IPR042099">
    <property type="entry name" value="ANL_N_sf"/>
</dbReference>
<evidence type="ECO:0000256" key="8">
    <source>
        <dbReference type="ARBA" id="ARBA00022840"/>
    </source>
</evidence>
<keyword evidence="11" id="KW-0472">Membrane</keyword>
<keyword evidence="18" id="KW-1185">Reference proteome</keyword>
<dbReference type="CDD" id="cd05936">
    <property type="entry name" value="FC-FACS_FadD_like"/>
    <property type="match status" value="1"/>
</dbReference>
<evidence type="ECO:0000256" key="12">
    <source>
        <dbReference type="ARBA" id="ARBA00026121"/>
    </source>
</evidence>
<organism evidence="17 18">
    <name type="scientific">Aureimonas phyllosphaerae</name>
    <dbReference type="NCBI Taxonomy" id="1166078"/>
    <lineage>
        <taxon>Bacteria</taxon>
        <taxon>Pseudomonadati</taxon>
        <taxon>Pseudomonadota</taxon>
        <taxon>Alphaproteobacteria</taxon>
        <taxon>Hyphomicrobiales</taxon>
        <taxon>Aurantimonadaceae</taxon>
        <taxon>Aureimonas</taxon>
    </lineage>
</organism>
<gene>
    <name evidence="17" type="ORF">GGR05_003409</name>
</gene>
<evidence type="ECO:0000256" key="5">
    <source>
        <dbReference type="ARBA" id="ARBA00022598"/>
    </source>
</evidence>
<proteinExistence type="inferred from homology"/>
<dbReference type="Gene3D" id="3.40.50.12780">
    <property type="entry name" value="N-terminal domain of ligase-like"/>
    <property type="match status" value="1"/>
</dbReference>
<evidence type="ECO:0000256" key="11">
    <source>
        <dbReference type="ARBA" id="ARBA00023136"/>
    </source>
</evidence>
<dbReference type="GO" id="GO:0016020">
    <property type="term" value="C:membrane"/>
    <property type="evidence" value="ECO:0007669"/>
    <property type="project" value="UniProtKB-SubCell"/>
</dbReference>
<keyword evidence="9" id="KW-0460">Magnesium</keyword>
<accession>A0A7W6FVG3</accession>
<comment type="pathway">
    <text evidence="3">Lipid metabolism; fatty acid beta-oxidation.</text>
</comment>
<reference evidence="17 18" key="1">
    <citation type="submission" date="2020-08" db="EMBL/GenBank/DDBJ databases">
        <title>Genomic Encyclopedia of Type Strains, Phase IV (KMG-IV): sequencing the most valuable type-strain genomes for metagenomic binning, comparative biology and taxonomic classification.</title>
        <authorList>
            <person name="Goeker M."/>
        </authorList>
    </citation>
    <scope>NUCLEOTIDE SEQUENCE [LARGE SCALE GENOMIC DNA]</scope>
    <source>
        <strain evidence="17 18">DSM 25024</strain>
    </source>
</reference>
<dbReference type="EC" id="6.2.1.3" evidence="12"/>
<dbReference type="OrthoDB" id="9803968at2"/>
<keyword evidence="6" id="KW-0547">Nucleotide-binding</keyword>
<dbReference type="EMBL" id="JACIDO010000007">
    <property type="protein sequence ID" value="MBB3937244.1"/>
    <property type="molecule type" value="Genomic_DNA"/>
</dbReference>
<evidence type="ECO:0000259" key="16">
    <source>
        <dbReference type="Pfam" id="PF13193"/>
    </source>
</evidence>
<dbReference type="GO" id="GO:0005524">
    <property type="term" value="F:ATP binding"/>
    <property type="evidence" value="ECO:0007669"/>
    <property type="project" value="UniProtKB-KW"/>
</dbReference>
<evidence type="ECO:0000256" key="3">
    <source>
        <dbReference type="ARBA" id="ARBA00005005"/>
    </source>
</evidence>
<evidence type="ECO:0000259" key="15">
    <source>
        <dbReference type="Pfam" id="PF00501"/>
    </source>
</evidence>
<evidence type="ECO:0000256" key="9">
    <source>
        <dbReference type="ARBA" id="ARBA00022842"/>
    </source>
</evidence>
<dbReference type="SUPFAM" id="SSF56801">
    <property type="entry name" value="Acetyl-CoA synthetase-like"/>
    <property type="match status" value="1"/>
</dbReference>
<dbReference type="InterPro" id="IPR000873">
    <property type="entry name" value="AMP-dep_synth/lig_dom"/>
</dbReference>